<accession>A0AA47EHN3</accession>
<dbReference type="AlphaFoldDB" id="A0AA47EHN3"/>
<dbReference type="RefSeq" id="WP_253200228.1">
    <property type="nucleotide sequence ID" value="NZ_CP086239.1"/>
</dbReference>
<proteinExistence type="predicted"/>
<dbReference type="Proteomes" id="UP001164733">
    <property type="component" value="Chromosome"/>
</dbReference>
<dbReference type="Pfam" id="PF10117">
    <property type="entry name" value="McrBC"/>
    <property type="match status" value="1"/>
</dbReference>
<evidence type="ECO:0000313" key="1">
    <source>
        <dbReference type="EMBL" id="WAG58833.1"/>
    </source>
</evidence>
<evidence type="ECO:0000313" key="2">
    <source>
        <dbReference type="Proteomes" id="UP001164733"/>
    </source>
</evidence>
<dbReference type="InterPro" id="IPR019292">
    <property type="entry name" value="McrC"/>
</dbReference>
<name>A0AA47EHN3_9CLOT</name>
<dbReference type="EMBL" id="CP086239">
    <property type="protein sequence ID" value="WAG58833.1"/>
    <property type="molecule type" value="Genomic_DNA"/>
</dbReference>
<gene>
    <name evidence="1" type="ORF">LL038_14345</name>
</gene>
<protein>
    <submittedName>
        <fullName evidence="1">McrC family protein</fullName>
    </submittedName>
</protein>
<reference evidence="1" key="1">
    <citation type="submission" date="2021-11" db="EMBL/GenBank/DDBJ databases">
        <title>Clostridia strains as spoilage organisms.</title>
        <authorList>
            <person name="Wambui J."/>
            <person name="Stevens M.J.A."/>
            <person name="Stephan R."/>
        </authorList>
    </citation>
    <scope>NUCLEOTIDE SEQUENCE</scope>
    <source>
        <strain evidence="1">CF009</strain>
    </source>
</reference>
<sequence>MNILYESKGIQLEGSSKHINLRGYFFDMNAFFETLIGRLVQNCSEGYSVKDQYSLHNMFIYTSGFNPCNRRSPTPRPNFALMKKGRVVKLLDAKYRDLWERSLPAKMLYQLAIYAVSGIGDKTATILYPTLSDIPTTAKIDINDPVSCGNIASVILQPVNLEKVAELVSGDLGELRGYVMKIIS</sequence>
<organism evidence="1 2">
    <name type="scientific">Clostridium estertheticum</name>
    <dbReference type="NCBI Taxonomy" id="238834"/>
    <lineage>
        <taxon>Bacteria</taxon>
        <taxon>Bacillati</taxon>
        <taxon>Bacillota</taxon>
        <taxon>Clostridia</taxon>
        <taxon>Eubacteriales</taxon>
        <taxon>Clostridiaceae</taxon>
        <taxon>Clostridium</taxon>
    </lineage>
</organism>